<evidence type="ECO:0000313" key="3">
    <source>
        <dbReference type="Proteomes" id="UP000624404"/>
    </source>
</evidence>
<dbReference type="Proteomes" id="UP000624404">
    <property type="component" value="Unassembled WGS sequence"/>
</dbReference>
<dbReference type="OrthoDB" id="10591749at2759"/>
<reference evidence="2" key="1">
    <citation type="submission" date="2020-10" db="EMBL/GenBank/DDBJ databases">
        <authorList>
            <person name="Kusch S."/>
        </authorList>
    </citation>
    <scope>NUCLEOTIDE SEQUENCE</scope>
    <source>
        <strain evidence="2">SwB9</strain>
    </source>
</reference>
<feature type="region of interest" description="Disordered" evidence="1">
    <location>
        <begin position="141"/>
        <end position="166"/>
    </location>
</feature>
<keyword evidence="3" id="KW-1185">Reference proteome</keyword>
<gene>
    <name evidence="2" type="ORF">SCLTRI_LOCUS8085</name>
</gene>
<organism evidence="2 3">
    <name type="scientific">Sclerotinia trifoliorum</name>
    <dbReference type="NCBI Taxonomy" id="28548"/>
    <lineage>
        <taxon>Eukaryota</taxon>
        <taxon>Fungi</taxon>
        <taxon>Dikarya</taxon>
        <taxon>Ascomycota</taxon>
        <taxon>Pezizomycotina</taxon>
        <taxon>Leotiomycetes</taxon>
        <taxon>Helotiales</taxon>
        <taxon>Sclerotiniaceae</taxon>
        <taxon>Sclerotinia</taxon>
    </lineage>
</organism>
<protein>
    <submittedName>
        <fullName evidence="2">F77cd1ee-8606-450a-8dd0-c797095e2d60</fullName>
    </submittedName>
</protein>
<evidence type="ECO:0000313" key="2">
    <source>
        <dbReference type="EMBL" id="CAD6448293.1"/>
    </source>
</evidence>
<name>A0A8H2W1H0_9HELO</name>
<feature type="region of interest" description="Disordered" evidence="1">
    <location>
        <begin position="76"/>
        <end position="101"/>
    </location>
</feature>
<evidence type="ECO:0000256" key="1">
    <source>
        <dbReference type="SAM" id="MobiDB-lite"/>
    </source>
</evidence>
<proteinExistence type="predicted"/>
<accession>A0A8H2W1H0</accession>
<sequence length="239" mass="27042">MCNWICTFELCPACRGWKRIIAEDVLCEYIASIRGNPQFCSYYKDYDNIIVSESKCEYCANKDDGREAAFDLTELDSIPDVPHPPDLDSDLPPGQDSTPKSASIIYSDSEYEDEDDTSEIYTLGKAVSMSMTRLPIMNETDADATEKASGEVSEEVSKQDSISEFESTSDVSEVDSAFSDEYHHGCMRTSMTDAVQSDDENLFLMEDVFDDEGFLNGVPQLYNPFCHKRVEQLRKDWLH</sequence>
<dbReference type="AlphaFoldDB" id="A0A8H2W1H0"/>
<dbReference type="EMBL" id="CAJHIA010000030">
    <property type="protein sequence ID" value="CAD6448293.1"/>
    <property type="molecule type" value="Genomic_DNA"/>
</dbReference>
<comment type="caution">
    <text evidence="2">The sequence shown here is derived from an EMBL/GenBank/DDBJ whole genome shotgun (WGS) entry which is preliminary data.</text>
</comment>